<feature type="transmembrane region" description="Helical" evidence="10">
    <location>
        <begin position="150"/>
        <end position="174"/>
    </location>
</feature>
<dbReference type="InterPro" id="IPR004117">
    <property type="entry name" value="7tm6_olfct_rcpt"/>
</dbReference>
<dbReference type="GO" id="GO:0005886">
    <property type="term" value="C:plasma membrane"/>
    <property type="evidence" value="ECO:0007669"/>
    <property type="project" value="UniProtKB-SubCell"/>
</dbReference>
<dbReference type="OrthoDB" id="6597368at2759"/>
<evidence type="ECO:0000313" key="11">
    <source>
        <dbReference type="Proteomes" id="UP000694866"/>
    </source>
</evidence>
<evidence type="ECO:0000256" key="7">
    <source>
        <dbReference type="ARBA" id="ARBA00023136"/>
    </source>
</evidence>
<organism evidence="11 12">
    <name type="scientific">Fopius arisanus</name>
    <dbReference type="NCBI Taxonomy" id="64838"/>
    <lineage>
        <taxon>Eukaryota</taxon>
        <taxon>Metazoa</taxon>
        <taxon>Ecdysozoa</taxon>
        <taxon>Arthropoda</taxon>
        <taxon>Hexapoda</taxon>
        <taxon>Insecta</taxon>
        <taxon>Pterygota</taxon>
        <taxon>Neoptera</taxon>
        <taxon>Endopterygota</taxon>
        <taxon>Hymenoptera</taxon>
        <taxon>Apocrita</taxon>
        <taxon>Ichneumonoidea</taxon>
        <taxon>Braconidae</taxon>
        <taxon>Opiinae</taxon>
        <taxon>Fopius</taxon>
    </lineage>
</organism>
<keyword evidence="3" id="KW-0716">Sensory transduction</keyword>
<feature type="transmembrane region" description="Helical" evidence="10">
    <location>
        <begin position="117"/>
        <end position="138"/>
    </location>
</feature>
<dbReference type="GeneID" id="105267156"/>
<keyword evidence="4 10" id="KW-0812">Transmembrane</keyword>
<proteinExistence type="predicted"/>
<keyword evidence="9" id="KW-0807">Transducer</keyword>
<dbReference type="KEGG" id="fas:105267156"/>
<protein>
    <submittedName>
        <fullName evidence="12">Odorant receptor 85d</fullName>
    </submittedName>
</protein>
<keyword evidence="7 10" id="KW-0472">Membrane</keyword>
<accession>A0A9R1T727</accession>
<evidence type="ECO:0000256" key="4">
    <source>
        <dbReference type="ARBA" id="ARBA00022692"/>
    </source>
</evidence>
<evidence type="ECO:0000313" key="12">
    <source>
        <dbReference type="RefSeq" id="XP_011304112.1"/>
    </source>
</evidence>
<keyword evidence="11" id="KW-1185">Reference proteome</keyword>
<evidence type="ECO:0000256" key="9">
    <source>
        <dbReference type="ARBA" id="ARBA00023224"/>
    </source>
</evidence>
<name>A0A9R1T727_9HYME</name>
<dbReference type="GO" id="GO:0007165">
    <property type="term" value="P:signal transduction"/>
    <property type="evidence" value="ECO:0007669"/>
    <property type="project" value="UniProtKB-KW"/>
</dbReference>
<evidence type="ECO:0000256" key="10">
    <source>
        <dbReference type="SAM" id="Phobius"/>
    </source>
</evidence>
<keyword evidence="6 10" id="KW-1133">Transmembrane helix</keyword>
<dbReference type="AlphaFoldDB" id="A0A9R1T727"/>
<dbReference type="PANTHER" id="PTHR21137:SF35">
    <property type="entry name" value="ODORANT RECEPTOR 19A-RELATED"/>
    <property type="match status" value="1"/>
</dbReference>
<dbReference type="Pfam" id="PF02949">
    <property type="entry name" value="7tm_6"/>
    <property type="match status" value="1"/>
</dbReference>
<keyword evidence="5" id="KW-0552">Olfaction</keyword>
<comment type="subcellular location">
    <subcellularLocation>
        <location evidence="1">Cell membrane</location>
        <topology evidence="1">Multi-pass membrane protein</topology>
    </subcellularLocation>
</comment>
<sequence length="249" mass="28322">MVTSASLCTEAPRGILPYQAWYPYNTSTLVGFWSAYLHQIIAHAYGAFTNAACDTLMYGFIMQICPQFGILQHRFQCLPKSFAGITENVHQCEKNQLRNCVKHHLQILHYAEECNRVFDFLICLQFFVSSTVLCVSVYRLAQINLTSPDFAIIVMYLLCMLSQIFILCISGSYVTSESHNMVDGIYSMDWTSLNPQTQKSLVFIIIKCLRPIKFKSGNILLLSISSFNKLIRLSYSAFNVLQQSSGVYH</sequence>
<evidence type="ECO:0000256" key="5">
    <source>
        <dbReference type="ARBA" id="ARBA00022725"/>
    </source>
</evidence>
<keyword evidence="8 12" id="KW-0675">Receptor</keyword>
<keyword evidence="2" id="KW-1003">Cell membrane</keyword>
<dbReference type="GO" id="GO:0005549">
    <property type="term" value="F:odorant binding"/>
    <property type="evidence" value="ECO:0007669"/>
    <property type="project" value="InterPro"/>
</dbReference>
<evidence type="ECO:0000256" key="1">
    <source>
        <dbReference type="ARBA" id="ARBA00004651"/>
    </source>
</evidence>
<evidence type="ECO:0000256" key="8">
    <source>
        <dbReference type="ARBA" id="ARBA00023170"/>
    </source>
</evidence>
<dbReference type="Proteomes" id="UP000694866">
    <property type="component" value="Unplaced"/>
</dbReference>
<reference evidence="12" key="1">
    <citation type="submission" date="2025-08" db="UniProtKB">
        <authorList>
            <consortium name="RefSeq"/>
        </authorList>
    </citation>
    <scope>IDENTIFICATION</scope>
    <source>
        <strain evidence="12">USDA-PBARC FA_bdor</strain>
        <tissue evidence="12">Whole organism</tissue>
    </source>
</reference>
<gene>
    <name evidence="12" type="primary">LOC105267156</name>
</gene>
<dbReference type="GO" id="GO:0004984">
    <property type="term" value="F:olfactory receptor activity"/>
    <property type="evidence" value="ECO:0007669"/>
    <property type="project" value="InterPro"/>
</dbReference>
<evidence type="ECO:0000256" key="6">
    <source>
        <dbReference type="ARBA" id="ARBA00022989"/>
    </source>
</evidence>
<dbReference type="RefSeq" id="XP_011304112.1">
    <property type="nucleotide sequence ID" value="XM_011305810.1"/>
</dbReference>
<dbReference type="PANTHER" id="PTHR21137">
    <property type="entry name" value="ODORANT RECEPTOR"/>
    <property type="match status" value="1"/>
</dbReference>
<evidence type="ECO:0000256" key="3">
    <source>
        <dbReference type="ARBA" id="ARBA00022606"/>
    </source>
</evidence>
<evidence type="ECO:0000256" key="2">
    <source>
        <dbReference type="ARBA" id="ARBA00022475"/>
    </source>
</evidence>